<dbReference type="EMBL" id="CP035807">
    <property type="protein sequence ID" value="QEN05545.1"/>
    <property type="molecule type" value="Genomic_DNA"/>
</dbReference>
<dbReference type="InterPro" id="IPR013196">
    <property type="entry name" value="HTH_11"/>
</dbReference>
<dbReference type="InterPro" id="IPR036388">
    <property type="entry name" value="WH-like_DNA-bd_sf"/>
</dbReference>
<reference evidence="3 4" key="1">
    <citation type="submission" date="2019-02" db="EMBL/GenBank/DDBJ databases">
        <authorList>
            <person name="Fomenkov A."/>
            <person name="Dubinina G."/>
            <person name="Grabovich M."/>
            <person name="Vincze T."/>
            <person name="Roberts R.J."/>
        </authorList>
    </citation>
    <scope>NUCLEOTIDE SEQUENCE [LARGE SCALE GENOMIC DNA]</scope>
    <source>
        <strain evidence="3 4">P</strain>
    </source>
</reference>
<dbReference type="InterPro" id="IPR036390">
    <property type="entry name" value="WH_DNA-bd_sf"/>
</dbReference>
<evidence type="ECO:0000259" key="2">
    <source>
        <dbReference type="Pfam" id="PF08279"/>
    </source>
</evidence>
<dbReference type="Pfam" id="PF08279">
    <property type="entry name" value="HTH_11"/>
    <property type="match status" value="1"/>
</dbReference>
<organism evidence="3 4">
    <name type="scientific">Thiospirochaeta perfilievii</name>
    <dbReference type="NCBI Taxonomy" id="252967"/>
    <lineage>
        <taxon>Bacteria</taxon>
        <taxon>Pseudomonadati</taxon>
        <taxon>Spirochaetota</taxon>
        <taxon>Spirochaetia</taxon>
        <taxon>Spirochaetales</taxon>
        <taxon>Spirochaetaceae</taxon>
        <taxon>Thiospirochaeta</taxon>
    </lineage>
</organism>
<proteinExistence type="predicted"/>
<feature type="domain" description="BPL/LPL catalytic" evidence="1">
    <location>
        <begin position="82"/>
        <end position="205"/>
    </location>
</feature>
<evidence type="ECO:0000313" key="4">
    <source>
        <dbReference type="Proteomes" id="UP000323824"/>
    </source>
</evidence>
<dbReference type="SUPFAM" id="SSF55681">
    <property type="entry name" value="Class II aaRS and biotin synthetases"/>
    <property type="match status" value="1"/>
</dbReference>
<dbReference type="PANTHER" id="PTHR12835">
    <property type="entry name" value="BIOTIN PROTEIN LIGASE"/>
    <property type="match status" value="1"/>
</dbReference>
<evidence type="ECO:0000313" key="3">
    <source>
        <dbReference type="EMBL" id="QEN05545.1"/>
    </source>
</evidence>
<dbReference type="Pfam" id="PF03099">
    <property type="entry name" value="BPL_LplA_LipB"/>
    <property type="match status" value="1"/>
</dbReference>
<name>A0A5C1QBU0_9SPIO</name>
<dbReference type="SUPFAM" id="SSF46785">
    <property type="entry name" value="Winged helix' DNA-binding domain"/>
    <property type="match status" value="1"/>
</dbReference>
<dbReference type="Proteomes" id="UP000323824">
    <property type="component" value="Chromosome"/>
</dbReference>
<protein>
    <submittedName>
        <fullName evidence="3">HTH domain-containing protein</fullName>
    </submittedName>
</protein>
<dbReference type="RefSeq" id="WP_149568782.1">
    <property type="nucleotide sequence ID" value="NZ_CP035807.1"/>
</dbReference>
<dbReference type="KEGG" id="sper:EW093_12735"/>
<dbReference type="OrthoDB" id="9807064at2"/>
<dbReference type="AlphaFoldDB" id="A0A5C1QBU0"/>
<evidence type="ECO:0000259" key="1">
    <source>
        <dbReference type="Pfam" id="PF03099"/>
    </source>
</evidence>
<dbReference type="Gene3D" id="1.10.10.10">
    <property type="entry name" value="Winged helix-like DNA-binding domain superfamily/Winged helix DNA-binding domain"/>
    <property type="match status" value="1"/>
</dbReference>
<dbReference type="GO" id="GO:0005737">
    <property type="term" value="C:cytoplasm"/>
    <property type="evidence" value="ECO:0007669"/>
    <property type="project" value="TreeGrafter"/>
</dbReference>
<keyword evidence="4" id="KW-1185">Reference proteome</keyword>
<feature type="domain" description="Helix-turn-helix type 11" evidence="2">
    <location>
        <begin position="7"/>
        <end position="58"/>
    </location>
</feature>
<dbReference type="InterPro" id="IPR045864">
    <property type="entry name" value="aa-tRNA-synth_II/BPL/LPL"/>
</dbReference>
<dbReference type="GO" id="GO:0004077">
    <property type="term" value="F:biotin--[biotin carboxyl-carrier protein] ligase activity"/>
    <property type="evidence" value="ECO:0007669"/>
    <property type="project" value="TreeGrafter"/>
</dbReference>
<sequence length="292" mass="33201">MKVNSKTQIINILKQNPAPISGELLSSKIGISRTAIWKNINSLISQGYNIEKTNNGYQLIQEEDLLLPMEFKEDEELYIYKKSMNSTMFLARDLIHLGKAKNWSVVLTEEQESGISKDGSRFNSPLGGLYFTIIVKPNNLALKDVNLPPMAGVIAINEILSKELEIPIQSRWPFETWSNNIKISGILHDFSVISNKVSWVTVGIGIYTGFKIPRREILEKIKFRIKDLLSNPGQILPLYIKKLDIIGFNHTFLVKNIRYQGLVNKIDRLGTLELRTFDSSKNIYIGDSTQED</sequence>
<dbReference type="Gene3D" id="3.30.930.10">
    <property type="entry name" value="Bira Bifunctional Protein, Domain 2"/>
    <property type="match status" value="1"/>
</dbReference>
<dbReference type="InterPro" id="IPR004143">
    <property type="entry name" value="BPL_LPL_catalytic"/>
</dbReference>
<dbReference type="PANTHER" id="PTHR12835:SF5">
    <property type="entry name" value="BIOTIN--PROTEIN LIGASE"/>
    <property type="match status" value="1"/>
</dbReference>
<accession>A0A5C1QBU0</accession>
<reference evidence="3 4" key="2">
    <citation type="submission" date="2019-09" db="EMBL/GenBank/DDBJ databases">
        <title>Complete Genome Sequence and Methylome Analysis of free living Spirochaetas.</title>
        <authorList>
            <person name="Leshcheva N."/>
            <person name="Mikheeva N."/>
        </authorList>
    </citation>
    <scope>NUCLEOTIDE SEQUENCE [LARGE SCALE GENOMIC DNA]</scope>
    <source>
        <strain evidence="3 4">P</strain>
    </source>
</reference>
<gene>
    <name evidence="3" type="ORF">EW093_12735</name>
</gene>